<dbReference type="PROSITE" id="PS00463">
    <property type="entry name" value="ZN2_CY6_FUNGAL_1"/>
    <property type="match status" value="1"/>
</dbReference>
<dbReference type="PROSITE" id="PS50048">
    <property type="entry name" value="ZN2_CY6_FUNGAL_2"/>
    <property type="match status" value="1"/>
</dbReference>
<dbReference type="InterPro" id="IPR001138">
    <property type="entry name" value="Zn2Cys6_DnaBD"/>
</dbReference>
<dbReference type="GO" id="GO:0000981">
    <property type="term" value="F:DNA-binding transcription factor activity, RNA polymerase II-specific"/>
    <property type="evidence" value="ECO:0007669"/>
    <property type="project" value="InterPro"/>
</dbReference>
<evidence type="ECO:0000256" key="2">
    <source>
        <dbReference type="ARBA" id="ARBA00022833"/>
    </source>
</evidence>
<dbReference type="RefSeq" id="XP_024694296.1">
    <property type="nucleotide sequence ID" value="XM_024838089.1"/>
</dbReference>
<dbReference type="GeneID" id="36545613"/>
<dbReference type="AlphaFoldDB" id="A0A2I1D740"/>
<evidence type="ECO:0000256" key="5">
    <source>
        <dbReference type="ARBA" id="ARBA00023163"/>
    </source>
</evidence>
<keyword evidence="2" id="KW-0862">Zinc</keyword>
<evidence type="ECO:0000259" key="8">
    <source>
        <dbReference type="PROSITE" id="PS50048"/>
    </source>
</evidence>
<feature type="region of interest" description="Disordered" evidence="7">
    <location>
        <begin position="1"/>
        <end position="23"/>
    </location>
</feature>
<reference evidence="9" key="1">
    <citation type="submission" date="2016-12" db="EMBL/GenBank/DDBJ databases">
        <title>The genomes of Aspergillus section Nigri reveals drivers in fungal speciation.</title>
        <authorList>
            <consortium name="DOE Joint Genome Institute"/>
            <person name="Vesth T.C."/>
            <person name="Nybo J."/>
            <person name="Theobald S."/>
            <person name="Brandl J."/>
            <person name="Frisvad J.C."/>
            <person name="Nielsen K.F."/>
            <person name="Lyhne E.K."/>
            <person name="Kogle M.E."/>
            <person name="Kuo A."/>
            <person name="Riley R."/>
            <person name="Clum A."/>
            <person name="Nolan M."/>
            <person name="Lipzen A."/>
            <person name="Salamov A."/>
            <person name="Henrissat B."/>
            <person name="Wiebenga A."/>
            <person name="De vries R.P."/>
            <person name="Grigoriev I.V."/>
            <person name="Mortensen U.H."/>
            <person name="Andersen M.R."/>
            <person name="Baker S.E."/>
        </authorList>
    </citation>
    <scope>NUCLEOTIDE SEQUENCE</scope>
    <source>
        <strain evidence="9">IBT 28561</strain>
    </source>
</reference>
<proteinExistence type="predicted"/>
<feature type="compositionally biased region" description="Basic residues" evidence="7">
    <location>
        <begin position="11"/>
        <end position="23"/>
    </location>
</feature>
<evidence type="ECO:0000256" key="4">
    <source>
        <dbReference type="ARBA" id="ARBA00023125"/>
    </source>
</evidence>
<dbReference type="Pfam" id="PF00172">
    <property type="entry name" value="Zn_clus"/>
    <property type="match status" value="1"/>
</dbReference>
<evidence type="ECO:0000256" key="3">
    <source>
        <dbReference type="ARBA" id="ARBA00023015"/>
    </source>
</evidence>
<keyword evidence="6" id="KW-0539">Nucleus</keyword>
<evidence type="ECO:0000313" key="9">
    <source>
        <dbReference type="EMBL" id="PKY05702.1"/>
    </source>
</evidence>
<sequence length="433" mass="48769">MGPEPSFSPQSHRKRQGAPPRKKACQSCTKSKVRCSLDRPVCSRCRLSGRACVYPVLSGGSDSSRAKASHFAIEDTTCESYPDASVLGTPSIDPLPEMPIPVAPSTSGSIWHSPIPPHRHVGTSGSDQSAYSFNFVDISLVPSANAGDIRDRWLRPYILPPLGQEEFPKVYHPFTLQYISRVLATYPRFMLKDSGLPPIIHWAQITGREMPRSLANCYSLVRLWEQAVPGSEAMVISTVEREMERLATEPPSPHDFDQLSSFQAYLLYSIMMYFSPRNSSAAVNDKTMITLMELAARTACNGLFCTAEVAHTRPSWESWIVVAAKRRTILAMYLFNSVYNADRLLPNFGADEMRGVYAPEDKELWSAHSRDGWEKSYDRYLLDWEDGFFEISELWRSAETGSTERRARIERWAQTLDEYGMMIFGVCSHLHGC</sequence>
<dbReference type="InterPro" id="IPR036864">
    <property type="entry name" value="Zn2-C6_fun-type_DNA-bd_sf"/>
</dbReference>
<evidence type="ECO:0000313" key="10">
    <source>
        <dbReference type="Proteomes" id="UP000234254"/>
    </source>
</evidence>
<dbReference type="GO" id="GO:0003677">
    <property type="term" value="F:DNA binding"/>
    <property type="evidence" value="ECO:0007669"/>
    <property type="project" value="UniProtKB-KW"/>
</dbReference>
<dbReference type="Gene3D" id="4.10.240.10">
    <property type="entry name" value="Zn(2)-C6 fungal-type DNA-binding domain"/>
    <property type="match status" value="1"/>
</dbReference>
<dbReference type="PRINTS" id="PR00755">
    <property type="entry name" value="AFLATOXINBRP"/>
</dbReference>
<keyword evidence="5" id="KW-0804">Transcription</keyword>
<dbReference type="OrthoDB" id="2441642at2759"/>
<accession>A0A2I1D740</accession>
<dbReference type="GO" id="GO:0009893">
    <property type="term" value="P:positive regulation of metabolic process"/>
    <property type="evidence" value="ECO:0007669"/>
    <property type="project" value="UniProtKB-ARBA"/>
</dbReference>
<keyword evidence="3" id="KW-0805">Transcription regulation</keyword>
<evidence type="ECO:0000256" key="6">
    <source>
        <dbReference type="ARBA" id="ARBA00023242"/>
    </source>
</evidence>
<evidence type="ECO:0000256" key="1">
    <source>
        <dbReference type="ARBA" id="ARBA00022723"/>
    </source>
</evidence>
<dbReference type="SMART" id="SM00066">
    <property type="entry name" value="GAL4"/>
    <property type="match status" value="1"/>
</dbReference>
<dbReference type="Proteomes" id="UP000234254">
    <property type="component" value="Unassembled WGS sequence"/>
</dbReference>
<keyword evidence="4" id="KW-0238">DNA-binding</keyword>
<dbReference type="GO" id="GO:0008270">
    <property type="term" value="F:zinc ion binding"/>
    <property type="evidence" value="ECO:0007669"/>
    <property type="project" value="InterPro"/>
</dbReference>
<dbReference type="PANTHER" id="PTHR47660">
    <property type="entry name" value="TRANSCRIPTION FACTOR WITH C2H2 AND ZN(2)-CYS(6) DNA BINDING DOMAIN (EUROFUNG)-RELATED-RELATED"/>
    <property type="match status" value="1"/>
</dbReference>
<keyword evidence="10" id="KW-1185">Reference proteome</keyword>
<dbReference type="CDD" id="cd00067">
    <property type="entry name" value="GAL4"/>
    <property type="match status" value="1"/>
</dbReference>
<name>A0A2I1D740_ASPC2</name>
<evidence type="ECO:0000256" key="7">
    <source>
        <dbReference type="SAM" id="MobiDB-lite"/>
    </source>
</evidence>
<organism evidence="9 10">
    <name type="scientific">Aspergillus campestris (strain IBT 28561)</name>
    <dbReference type="NCBI Taxonomy" id="1392248"/>
    <lineage>
        <taxon>Eukaryota</taxon>
        <taxon>Fungi</taxon>
        <taxon>Dikarya</taxon>
        <taxon>Ascomycota</taxon>
        <taxon>Pezizomycotina</taxon>
        <taxon>Eurotiomycetes</taxon>
        <taxon>Eurotiomycetidae</taxon>
        <taxon>Eurotiales</taxon>
        <taxon>Aspergillaceae</taxon>
        <taxon>Aspergillus</taxon>
        <taxon>Aspergillus subgen. Circumdati</taxon>
    </lineage>
</organism>
<protein>
    <recommendedName>
        <fullName evidence="8">Zn(2)-C6 fungal-type domain-containing protein</fullName>
    </recommendedName>
</protein>
<gene>
    <name evidence="9" type="ORF">P168DRAFT_296083</name>
</gene>
<dbReference type="VEuPathDB" id="FungiDB:P168DRAFT_296083"/>
<comment type="caution">
    <text evidence="9">The sequence shown here is derived from an EMBL/GenBank/DDBJ whole genome shotgun (WGS) entry which is preliminary data.</text>
</comment>
<feature type="domain" description="Zn(2)-C6 fungal-type" evidence="8">
    <location>
        <begin position="24"/>
        <end position="54"/>
    </location>
</feature>
<dbReference type="PANTHER" id="PTHR47660:SF3">
    <property type="entry name" value="FINGER DOMAIN PROTEIN, PUTATIVE (AFU_ORTHOLOGUE AFUA_4G03310)-RELATED"/>
    <property type="match status" value="1"/>
</dbReference>
<keyword evidence="1" id="KW-0479">Metal-binding</keyword>
<dbReference type="SUPFAM" id="SSF57701">
    <property type="entry name" value="Zn2/Cys6 DNA-binding domain"/>
    <property type="match status" value="1"/>
</dbReference>
<dbReference type="EMBL" id="MSFM01000004">
    <property type="protein sequence ID" value="PKY05702.1"/>
    <property type="molecule type" value="Genomic_DNA"/>
</dbReference>